<keyword evidence="2" id="KW-1185">Reference proteome</keyword>
<dbReference type="EnsemblPlants" id="OB02G18550.1">
    <property type="protein sequence ID" value="OB02G18550.1"/>
    <property type="gene ID" value="OB02G18550"/>
</dbReference>
<proteinExistence type="predicted"/>
<accession>J3LB38</accession>
<sequence length="144" mass="16154">MGKLLNAMAKKTKFSTNEHDRTMHCKLQSSSKVYYMEYFGPLMDGICSGIGFEKSDEIALRIDLSHYSVKWGFLIALGWGGAAAAAVRAEPSALLQPATLHLLCYRSQHVRIQPVIPSQIYNVLRFPVASGEICFHKLETEEYI</sequence>
<protein>
    <submittedName>
        <fullName evidence="1">Uncharacterized protein</fullName>
    </submittedName>
</protein>
<name>J3LB38_ORYBR</name>
<organism evidence="1">
    <name type="scientific">Oryza brachyantha</name>
    <name type="common">malo sina</name>
    <dbReference type="NCBI Taxonomy" id="4533"/>
    <lineage>
        <taxon>Eukaryota</taxon>
        <taxon>Viridiplantae</taxon>
        <taxon>Streptophyta</taxon>
        <taxon>Embryophyta</taxon>
        <taxon>Tracheophyta</taxon>
        <taxon>Spermatophyta</taxon>
        <taxon>Magnoliopsida</taxon>
        <taxon>Liliopsida</taxon>
        <taxon>Poales</taxon>
        <taxon>Poaceae</taxon>
        <taxon>BOP clade</taxon>
        <taxon>Oryzoideae</taxon>
        <taxon>Oryzeae</taxon>
        <taxon>Oryzinae</taxon>
        <taxon>Oryza</taxon>
    </lineage>
</organism>
<reference evidence="1" key="1">
    <citation type="submission" date="2013-04" db="UniProtKB">
        <authorList>
            <consortium name="EnsemblPlants"/>
        </authorList>
    </citation>
    <scope>IDENTIFICATION</scope>
</reference>
<evidence type="ECO:0000313" key="1">
    <source>
        <dbReference type="EnsemblPlants" id="OB02G18550.1"/>
    </source>
</evidence>
<dbReference type="Gramene" id="OB02G18550.1">
    <property type="protein sequence ID" value="OB02G18550.1"/>
    <property type="gene ID" value="OB02G18550"/>
</dbReference>
<evidence type="ECO:0000313" key="2">
    <source>
        <dbReference type="Proteomes" id="UP000006038"/>
    </source>
</evidence>
<dbReference type="AlphaFoldDB" id="J3LB38"/>
<dbReference type="Proteomes" id="UP000006038">
    <property type="component" value="Unassembled WGS sequence"/>
</dbReference>
<dbReference type="HOGENOM" id="CLU_1799430_0_0_1"/>